<proteinExistence type="predicted"/>
<dbReference type="SUPFAM" id="SSF52047">
    <property type="entry name" value="RNI-like"/>
    <property type="match status" value="1"/>
</dbReference>
<dbReference type="InterPro" id="IPR007111">
    <property type="entry name" value="NACHT_NTPase"/>
</dbReference>
<organism evidence="6 7">
    <name type="scientific">Pinctada imbricata</name>
    <name type="common">Atlantic pearl-oyster</name>
    <name type="synonym">Pinctada martensii</name>
    <dbReference type="NCBI Taxonomy" id="66713"/>
    <lineage>
        <taxon>Eukaryota</taxon>
        <taxon>Metazoa</taxon>
        <taxon>Spiralia</taxon>
        <taxon>Lophotrochozoa</taxon>
        <taxon>Mollusca</taxon>
        <taxon>Bivalvia</taxon>
        <taxon>Autobranchia</taxon>
        <taxon>Pteriomorphia</taxon>
        <taxon>Pterioida</taxon>
        <taxon>Pterioidea</taxon>
        <taxon>Pteriidae</taxon>
        <taxon>Pinctada</taxon>
    </lineage>
</organism>
<dbReference type="EMBL" id="VSWD01000006">
    <property type="protein sequence ID" value="KAK3099554.1"/>
    <property type="molecule type" value="Genomic_DNA"/>
</dbReference>
<evidence type="ECO:0000256" key="3">
    <source>
        <dbReference type="SAM" id="MobiDB-lite"/>
    </source>
</evidence>
<evidence type="ECO:0000259" key="5">
    <source>
        <dbReference type="PROSITE" id="PS50837"/>
    </source>
</evidence>
<dbReference type="Pfam" id="PF05729">
    <property type="entry name" value="NACHT"/>
    <property type="match status" value="1"/>
</dbReference>
<evidence type="ECO:0000313" key="7">
    <source>
        <dbReference type="Proteomes" id="UP001186944"/>
    </source>
</evidence>
<feature type="domain" description="NACHT" evidence="5">
    <location>
        <begin position="244"/>
        <end position="349"/>
    </location>
</feature>
<dbReference type="AlphaFoldDB" id="A0AA88Y7G3"/>
<keyword evidence="2" id="KW-0067">ATP-binding</keyword>
<dbReference type="InterPro" id="IPR027417">
    <property type="entry name" value="P-loop_NTPase"/>
</dbReference>
<dbReference type="PANTHER" id="PTHR46312:SF2">
    <property type="entry name" value="NUCLEOTIDE-BINDING OLIGOMERIZATION DOMAIN-CONTAINING PROTEIN 2-LIKE"/>
    <property type="match status" value="1"/>
</dbReference>
<dbReference type="GO" id="GO:0005524">
    <property type="term" value="F:ATP binding"/>
    <property type="evidence" value="ECO:0007669"/>
    <property type="project" value="UniProtKB-KW"/>
</dbReference>
<feature type="signal peptide" evidence="4">
    <location>
        <begin position="1"/>
        <end position="24"/>
    </location>
</feature>
<dbReference type="Proteomes" id="UP001186944">
    <property type="component" value="Unassembled WGS sequence"/>
</dbReference>
<comment type="caution">
    <text evidence="6">The sequence shown here is derived from an EMBL/GenBank/DDBJ whole genome shotgun (WGS) entry which is preliminary data.</text>
</comment>
<dbReference type="Gene3D" id="3.40.50.300">
    <property type="entry name" value="P-loop containing nucleotide triphosphate hydrolases"/>
    <property type="match status" value="1"/>
</dbReference>
<reference evidence="6" key="1">
    <citation type="submission" date="2019-08" db="EMBL/GenBank/DDBJ databases">
        <title>The improved chromosome-level genome for the pearl oyster Pinctada fucata martensii using PacBio sequencing and Hi-C.</title>
        <authorList>
            <person name="Zheng Z."/>
        </authorList>
    </citation>
    <scope>NUCLEOTIDE SEQUENCE</scope>
    <source>
        <strain evidence="6">ZZ-2019</strain>
        <tissue evidence="6">Adductor muscle</tissue>
    </source>
</reference>
<evidence type="ECO:0000256" key="4">
    <source>
        <dbReference type="SAM" id="SignalP"/>
    </source>
</evidence>
<evidence type="ECO:0000313" key="6">
    <source>
        <dbReference type="EMBL" id="KAK3099554.1"/>
    </source>
</evidence>
<evidence type="ECO:0000256" key="1">
    <source>
        <dbReference type="ARBA" id="ARBA00022741"/>
    </source>
</evidence>
<dbReference type="Gene3D" id="3.80.10.10">
    <property type="entry name" value="Ribonuclease Inhibitor"/>
    <property type="match status" value="1"/>
</dbReference>
<protein>
    <recommendedName>
        <fullName evidence="5">NACHT domain-containing protein</fullName>
    </recommendedName>
</protein>
<dbReference type="PROSITE" id="PS50837">
    <property type="entry name" value="NACHT"/>
    <property type="match status" value="1"/>
</dbReference>
<gene>
    <name evidence="6" type="ORF">FSP39_006200</name>
</gene>
<name>A0AA88Y7G3_PINIB</name>
<feature type="chain" id="PRO_5041657314" description="NACHT domain-containing protein" evidence="4">
    <location>
        <begin position="25"/>
        <end position="1032"/>
    </location>
</feature>
<dbReference type="SUPFAM" id="SSF52540">
    <property type="entry name" value="P-loop containing nucleoside triphosphate hydrolases"/>
    <property type="match status" value="1"/>
</dbReference>
<accession>A0AA88Y7G3</accession>
<feature type="region of interest" description="Disordered" evidence="3">
    <location>
        <begin position="841"/>
        <end position="862"/>
    </location>
</feature>
<dbReference type="InterPro" id="IPR032675">
    <property type="entry name" value="LRR_dom_sf"/>
</dbReference>
<keyword evidence="4" id="KW-0732">Signal</keyword>
<dbReference type="PANTHER" id="PTHR46312">
    <property type="entry name" value="NACHT DOMAIN-CONTAINING PROTEIN"/>
    <property type="match status" value="1"/>
</dbReference>
<keyword evidence="1" id="KW-0547">Nucleotide-binding</keyword>
<keyword evidence="7" id="KW-1185">Reference proteome</keyword>
<evidence type="ECO:0000256" key="2">
    <source>
        <dbReference type="ARBA" id="ARBA00022840"/>
    </source>
</evidence>
<sequence>MSVPSRRVTWPFGVLLNLLLVSWTEINFLQYHSCISKEIAPFLPAIEIVLTWDQFHGIISVLRQYLDAHKRNMNGTAFTSSINIINVLNPLQLKKIVLGKMNVYKTSAIIPVARTSIKSTEQAKQDRKELIIVIVIVSLTLSIVGITNNEEDIEGIGLVQREAPEEKHITDLRNSILACNDIEADRVQVLPAKVEDTVEIEKIYIPVIITDESEKCIVNMNDKENMRKITLDKIFNTDQKNLARFIFMLGEAGYGKTVQCQWITKSWCQAWQNESSSNSDTGLEICLKQFDFLFFVKMCNAHKAQTSLIDIILDAYRPYRLSKDRLDGIRKILEDGEYKSLILLDGLDEWNIFDGKWEELYNQGIPNCGNIPNCTILMTMRAWKFIEIQHLRRQKVDKLVLLQGFNENGIKSLIERMFCNYLEKETYNEESNMKYERLQNAASKSLQTFKSLMKIPFLAVFCFLTWSENAENVYSKTTFYLALIETLIMRYLAKGKSDTQRNEVINQKISDVNISREYRLVIEHLSELSSIGKIVFSRSSSKNERMIFKSEELNDIFGQETLAKFLKMGLFSKQTSSGKVYHESFELRFLHKTVKEFLASLYLWKEGAIIESFVNIVIKDIDTALDFSTILTFLSGLSPADGCRISRYIADLASDDHSIRSFRDYFSPESYEKVQSVYNLQVQCYREVRGEKSIKQFLEDGQKLSYTLSDIILHGSSDKHIIRETADILRYHANDIKSLQMKLIADDAVEGISNEELQYFLDQSRSLKSFDLDGDATVNCRIFHHFSNQLSSLYSLGLHNVELSDNILVDLLKHNLNKTPIKRTLKTLGLTSIKRGNVQFSSKPLPTKGSRRNKVKRTSSLQRLQDRESYEKIPILKDVLRSLPEFEVLSTLHVSYMESSEDREMLLKVLPLMRQLYHFGYHGGATSGSYDGIIVEVIMKMTYLKTLFLSKMILHQELVHFRRMLQLERIRLQTLKMNKMVWEEFVVSLSTLTESGHLIVILCDTDIDTESVTRLQILPRLLTILTDEKSSW</sequence>